<accession>A0A383BGE7</accession>
<sequence>VGIVFKNNAKTTLSSNISNSATSIAVTDGSVFPSLNAGEYFLCTFDDGSNNEIVKCTARSSNTLTVIRAQESTTARAFVATDACEGRVTAGVLETI</sequence>
<dbReference type="AlphaFoldDB" id="A0A383BGE7"/>
<feature type="non-terminal residue" evidence="1">
    <location>
        <position position="1"/>
    </location>
</feature>
<protein>
    <submittedName>
        <fullName evidence="1">Uncharacterized protein</fullName>
    </submittedName>
</protein>
<gene>
    <name evidence="1" type="ORF">METZ01_LOCUS471329</name>
</gene>
<feature type="non-terminal residue" evidence="1">
    <location>
        <position position="96"/>
    </location>
</feature>
<reference evidence="1" key="1">
    <citation type="submission" date="2018-05" db="EMBL/GenBank/DDBJ databases">
        <authorList>
            <person name="Lanie J.A."/>
            <person name="Ng W.-L."/>
            <person name="Kazmierczak K.M."/>
            <person name="Andrzejewski T.M."/>
            <person name="Davidsen T.M."/>
            <person name="Wayne K.J."/>
            <person name="Tettelin H."/>
            <person name="Glass J.I."/>
            <person name="Rusch D."/>
            <person name="Podicherti R."/>
            <person name="Tsui H.-C.T."/>
            <person name="Winkler M.E."/>
        </authorList>
    </citation>
    <scope>NUCLEOTIDE SEQUENCE</scope>
</reference>
<proteinExistence type="predicted"/>
<organism evidence="1">
    <name type="scientific">marine metagenome</name>
    <dbReference type="NCBI Taxonomy" id="408172"/>
    <lineage>
        <taxon>unclassified sequences</taxon>
        <taxon>metagenomes</taxon>
        <taxon>ecological metagenomes</taxon>
    </lineage>
</organism>
<name>A0A383BGE7_9ZZZZ</name>
<evidence type="ECO:0000313" key="1">
    <source>
        <dbReference type="EMBL" id="SVE18475.1"/>
    </source>
</evidence>
<dbReference type="EMBL" id="UINC01199853">
    <property type="protein sequence ID" value="SVE18475.1"/>
    <property type="molecule type" value="Genomic_DNA"/>
</dbReference>